<dbReference type="GO" id="GO:0022857">
    <property type="term" value="F:transmembrane transporter activity"/>
    <property type="evidence" value="ECO:0007669"/>
    <property type="project" value="InterPro"/>
</dbReference>
<evidence type="ECO:0000256" key="7">
    <source>
        <dbReference type="ARBA" id="ARBA00049119"/>
    </source>
</evidence>
<dbReference type="InterPro" id="IPR003663">
    <property type="entry name" value="Sugar/inositol_transpt"/>
</dbReference>
<evidence type="ECO:0000256" key="3">
    <source>
        <dbReference type="ARBA" id="ARBA00022448"/>
    </source>
</evidence>
<evidence type="ECO:0000256" key="10">
    <source>
        <dbReference type="SAM" id="Phobius"/>
    </source>
</evidence>
<dbReference type="GO" id="GO:0016020">
    <property type="term" value="C:membrane"/>
    <property type="evidence" value="ECO:0007669"/>
    <property type="project" value="UniProtKB-SubCell"/>
</dbReference>
<keyword evidence="5 10" id="KW-1133">Transmembrane helix</keyword>
<dbReference type="InterPro" id="IPR050814">
    <property type="entry name" value="Myo-inositol_Transporter"/>
</dbReference>
<reference evidence="12" key="1">
    <citation type="journal article" date="2022" name="G3 (Bethesda)">
        <title>High quality genome of the basidiomycete yeast Dioszegia hungarica PDD-24b-2 isolated from cloud water.</title>
        <authorList>
            <person name="Jarrige D."/>
            <person name="Haridas S."/>
            <person name="Bleykasten-Grosshans C."/>
            <person name="Joly M."/>
            <person name="Nadalig T."/>
            <person name="Sancelme M."/>
            <person name="Vuilleumier S."/>
            <person name="Grigoriev I.V."/>
            <person name="Amato P."/>
            <person name="Bringel F."/>
        </authorList>
    </citation>
    <scope>NUCLEOTIDE SEQUENCE</scope>
    <source>
        <strain evidence="12">PDD-24b-2</strain>
    </source>
</reference>
<proteinExistence type="inferred from homology"/>
<evidence type="ECO:0000256" key="1">
    <source>
        <dbReference type="ARBA" id="ARBA00004141"/>
    </source>
</evidence>
<comment type="subcellular location">
    <subcellularLocation>
        <location evidence="1">Membrane</location>
        <topology evidence="1">Multi-pass membrane protein</topology>
    </subcellularLocation>
</comment>
<feature type="transmembrane region" description="Helical" evidence="10">
    <location>
        <begin position="261"/>
        <end position="279"/>
    </location>
</feature>
<dbReference type="EMBL" id="JAKWFO010000008">
    <property type="protein sequence ID" value="KAI9633512.1"/>
    <property type="molecule type" value="Genomic_DNA"/>
</dbReference>
<sequence>MHHDADPPGPAASADTTGSGAPPLGGGVNTGDFDESPKYGPTHHENAMKLTNPLAGLSKEDVLRDVDVFVKEKGLDEHRDDLRKGALLARVAQDPEGFERIDELTEEEKLVLRREITHRWSQPFQLYFLCILCAGSAIVQGMDQTAVNGAQSYYFAEFGIGPEQVYIRGLLNGIPYLAAATIGCWTNAPLNKYLGRRGTIFICCFISFATSFWMAASPTWGSLLASRAVLGLAIGGKSSTTPVYSSEAAPKAIRGALGCQWQMWTAFGIMLGFVASVAFQDTNVPVGPPDGYSNWRWMLGSTAIPPMIVMAQVYFCPESPRWYMSKNRYPNAYRSFLRLRNSPVQAARDLYYAHKSIEVEQVEREGKSIAHEWIYNRRVRRAAQSSFFVMFMQQFCGVNVIAYYSTQIFVNAGFDQSAALLISMGTGIVNWLFAIPAVYTIDTFGRRNLLLFGFPTMGLALYFTGFSFFMPELNSAGETNQARVGMIAAGIFVFMALYSPSEGPVPFTYSSEAFPLYTRDTGMAFATSTCWLFNFILSFTWPALEASFTSTGAFAYYATWNMLAMVYTYFLLPETKNLTLEELDTVFSIGNRGHAKYYWHKLPWYLRKYFLRRTVEDYPPLYQIYSTGEDALEKPQEKQRI</sequence>
<dbReference type="SUPFAM" id="SSF103473">
    <property type="entry name" value="MFS general substrate transporter"/>
    <property type="match status" value="1"/>
</dbReference>
<dbReference type="RefSeq" id="XP_052943289.1">
    <property type="nucleotide sequence ID" value="XM_053088957.1"/>
</dbReference>
<evidence type="ECO:0000313" key="13">
    <source>
        <dbReference type="Proteomes" id="UP001164286"/>
    </source>
</evidence>
<evidence type="ECO:0000256" key="6">
    <source>
        <dbReference type="ARBA" id="ARBA00023136"/>
    </source>
</evidence>
<dbReference type="Gene3D" id="1.20.1250.20">
    <property type="entry name" value="MFS general substrate transporter like domains"/>
    <property type="match status" value="1"/>
</dbReference>
<keyword evidence="6 10" id="KW-0472">Membrane</keyword>
<dbReference type="PROSITE" id="PS50850">
    <property type="entry name" value="MFS"/>
    <property type="match status" value="1"/>
</dbReference>
<evidence type="ECO:0000256" key="8">
    <source>
        <dbReference type="RuleBase" id="RU003346"/>
    </source>
</evidence>
<evidence type="ECO:0000313" key="12">
    <source>
        <dbReference type="EMBL" id="KAI9633512.1"/>
    </source>
</evidence>
<feature type="transmembrane region" description="Helical" evidence="10">
    <location>
        <begin position="448"/>
        <end position="470"/>
    </location>
</feature>
<feature type="transmembrane region" description="Helical" evidence="10">
    <location>
        <begin position="482"/>
        <end position="500"/>
    </location>
</feature>
<evidence type="ECO:0000259" key="11">
    <source>
        <dbReference type="PROSITE" id="PS50850"/>
    </source>
</evidence>
<evidence type="ECO:0000256" key="4">
    <source>
        <dbReference type="ARBA" id="ARBA00022692"/>
    </source>
</evidence>
<feature type="transmembrane region" description="Helical" evidence="10">
    <location>
        <begin position="165"/>
        <end position="186"/>
    </location>
</feature>
<feature type="transmembrane region" description="Helical" evidence="10">
    <location>
        <begin position="553"/>
        <end position="572"/>
    </location>
</feature>
<dbReference type="PROSITE" id="PS00217">
    <property type="entry name" value="SUGAR_TRANSPORT_2"/>
    <property type="match status" value="1"/>
</dbReference>
<comment type="catalytic activity">
    <reaction evidence="7">
        <text>myo-inositol(out) + H(+)(out) = myo-inositol(in) + H(+)(in)</text>
        <dbReference type="Rhea" id="RHEA:60364"/>
        <dbReference type="ChEBI" id="CHEBI:15378"/>
        <dbReference type="ChEBI" id="CHEBI:17268"/>
    </reaction>
</comment>
<dbReference type="FunFam" id="1.20.1250.20:FF:000474">
    <property type="entry name" value="Sugar transporter, putative"/>
    <property type="match status" value="1"/>
</dbReference>
<dbReference type="PRINTS" id="PR00171">
    <property type="entry name" value="SUGRTRNSPORT"/>
</dbReference>
<comment type="similarity">
    <text evidence="2 8">Belongs to the major facilitator superfamily. Sugar transporter (TC 2.A.1.1) family.</text>
</comment>
<name>A0AA38H2L1_9TREE</name>
<gene>
    <name evidence="12" type="ORF">MKK02DRAFT_34507</name>
</gene>
<feature type="region of interest" description="Disordered" evidence="9">
    <location>
        <begin position="1"/>
        <end position="46"/>
    </location>
</feature>
<feature type="transmembrane region" description="Helical" evidence="10">
    <location>
        <begin position="418"/>
        <end position="441"/>
    </location>
</feature>
<keyword evidence="4 10" id="KW-0812">Transmembrane</keyword>
<evidence type="ECO:0000256" key="9">
    <source>
        <dbReference type="SAM" id="MobiDB-lite"/>
    </source>
</evidence>
<keyword evidence="3 8" id="KW-0813">Transport</keyword>
<dbReference type="GeneID" id="77728162"/>
<feature type="transmembrane region" description="Helical" evidence="10">
    <location>
        <begin position="387"/>
        <end position="406"/>
    </location>
</feature>
<accession>A0AA38H2L1</accession>
<dbReference type="InterPro" id="IPR020846">
    <property type="entry name" value="MFS_dom"/>
</dbReference>
<evidence type="ECO:0000256" key="5">
    <source>
        <dbReference type="ARBA" id="ARBA00022989"/>
    </source>
</evidence>
<dbReference type="GO" id="GO:0015791">
    <property type="term" value="P:polyol transmembrane transport"/>
    <property type="evidence" value="ECO:0007669"/>
    <property type="project" value="UniProtKB-ARBA"/>
</dbReference>
<dbReference type="Pfam" id="PF00083">
    <property type="entry name" value="Sugar_tr"/>
    <property type="match status" value="1"/>
</dbReference>
<dbReference type="InterPro" id="IPR036259">
    <property type="entry name" value="MFS_trans_sf"/>
</dbReference>
<protein>
    <submittedName>
        <fullName evidence="12">Transporter-domain-containing protein</fullName>
    </submittedName>
</protein>
<dbReference type="InterPro" id="IPR005829">
    <property type="entry name" value="Sugar_transporter_CS"/>
</dbReference>
<dbReference type="GO" id="GO:0015798">
    <property type="term" value="P:myo-inositol transport"/>
    <property type="evidence" value="ECO:0007669"/>
    <property type="project" value="UniProtKB-ARBA"/>
</dbReference>
<feature type="transmembrane region" description="Helical" evidence="10">
    <location>
        <begin position="521"/>
        <end position="541"/>
    </location>
</feature>
<dbReference type="Proteomes" id="UP001164286">
    <property type="component" value="Unassembled WGS sequence"/>
</dbReference>
<dbReference type="PANTHER" id="PTHR48020:SF26">
    <property type="entry name" value="MYO-INOSITOL TRANSPORTER, PUTATIVE (AFU_ORTHOLOGUE AFUA_4G01560)-RELATED"/>
    <property type="match status" value="1"/>
</dbReference>
<organism evidence="12 13">
    <name type="scientific">Dioszegia hungarica</name>
    <dbReference type="NCBI Taxonomy" id="4972"/>
    <lineage>
        <taxon>Eukaryota</taxon>
        <taxon>Fungi</taxon>
        <taxon>Dikarya</taxon>
        <taxon>Basidiomycota</taxon>
        <taxon>Agaricomycotina</taxon>
        <taxon>Tremellomycetes</taxon>
        <taxon>Tremellales</taxon>
        <taxon>Bulleribasidiaceae</taxon>
        <taxon>Dioszegia</taxon>
    </lineage>
</organism>
<feature type="transmembrane region" description="Helical" evidence="10">
    <location>
        <begin position="222"/>
        <end position="240"/>
    </location>
</feature>
<dbReference type="InterPro" id="IPR005828">
    <property type="entry name" value="MFS_sugar_transport-like"/>
</dbReference>
<feature type="transmembrane region" description="Helical" evidence="10">
    <location>
        <begin position="295"/>
        <end position="316"/>
    </location>
</feature>
<evidence type="ECO:0000256" key="2">
    <source>
        <dbReference type="ARBA" id="ARBA00010992"/>
    </source>
</evidence>
<comment type="caution">
    <text evidence="12">The sequence shown here is derived from an EMBL/GenBank/DDBJ whole genome shotgun (WGS) entry which is preliminary data.</text>
</comment>
<dbReference type="PANTHER" id="PTHR48020">
    <property type="entry name" value="PROTON MYO-INOSITOL COTRANSPORTER"/>
    <property type="match status" value="1"/>
</dbReference>
<dbReference type="AlphaFoldDB" id="A0AA38H2L1"/>
<feature type="transmembrane region" description="Helical" evidence="10">
    <location>
        <begin position="198"/>
        <end position="216"/>
    </location>
</feature>
<feature type="domain" description="Major facilitator superfamily (MFS) profile" evidence="11">
    <location>
        <begin position="129"/>
        <end position="576"/>
    </location>
</feature>
<keyword evidence="13" id="KW-1185">Reference proteome</keyword>
<dbReference type="NCBIfam" id="TIGR00879">
    <property type="entry name" value="SP"/>
    <property type="match status" value="1"/>
</dbReference>